<dbReference type="EMBL" id="CP127173">
    <property type="protein sequence ID" value="WIV54424.1"/>
    <property type="molecule type" value="Genomic_DNA"/>
</dbReference>
<protein>
    <recommendedName>
        <fullName evidence="3">TPR repeat-containing protein</fullName>
    </recommendedName>
</protein>
<accession>A0ABY8XFQ3</accession>
<dbReference type="Pfam" id="PF14559">
    <property type="entry name" value="TPR_19"/>
    <property type="match status" value="1"/>
</dbReference>
<dbReference type="InterPro" id="IPR011990">
    <property type="entry name" value="TPR-like_helical_dom_sf"/>
</dbReference>
<keyword evidence="2" id="KW-1185">Reference proteome</keyword>
<evidence type="ECO:0000313" key="1">
    <source>
        <dbReference type="EMBL" id="WIV54424.1"/>
    </source>
</evidence>
<dbReference type="RefSeq" id="WP_285451054.1">
    <property type="nucleotide sequence ID" value="NZ_CP127173.1"/>
</dbReference>
<reference evidence="1 2" key="1">
    <citation type="submission" date="2023-06" db="EMBL/GenBank/DDBJ databases">
        <authorList>
            <person name="Oyuntsetseg B."/>
            <person name="Kim S.B."/>
        </authorList>
    </citation>
    <scope>NUCLEOTIDE SEQUENCE [LARGE SCALE GENOMIC DNA]</scope>
    <source>
        <strain evidence="1 2">2-2</strain>
    </source>
</reference>
<dbReference type="Proteomes" id="UP001227101">
    <property type="component" value="Chromosome"/>
</dbReference>
<organism evidence="1 2">
    <name type="scientific">Amycolatopsis nalaikhensis</name>
    <dbReference type="NCBI Taxonomy" id="715472"/>
    <lineage>
        <taxon>Bacteria</taxon>
        <taxon>Bacillati</taxon>
        <taxon>Actinomycetota</taxon>
        <taxon>Actinomycetes</taxon>
        <taxon>Pseudonocardiales</taxon>
        <taxon>Pseudonocardiaceae</taxon>
        <taxon>Amycolatopsis</taxon>
    </lineage>
</organism>
<evidence type="ECO:0008006" key="3">
    <source>
        <dbReference type="Google" id="ProtNLM"/>
    </source>
</evidence>
<dbReference type="Gene3D" id="1.25.40.10">
    <property type="entry name" value="Tetratricopeptide repeat domain"/>
    <property type="match status" value="2"/>
</dbReference>
<name>A0ABY8XFQ3_9PSEU</name>
<proteinExistence type="predicted"/>
<dbReference type="SUPFAM" id="SSF81901">
    <property type="entry name" value="HCP-like"/>
    <property type="match status" value="1"/>
</dbReference>
<sequence>MTPYVERVHDASVREAVRRAHRGGSRIISLVGEVATGKKRTAWQAIQYREDAQRMPLLQDWHVWPGTSPSDPVTLLAEIARMPPKTVYWLAGAGRYFLEEGPEIGNDVAFALREMIGDPTRGPNFVVCTFTPSVWRELTAVPASGDVDQFRQVRLLLAETQIAVPDTFTEAEVEKAVEMGDPRLGDAAARAVGRRVVQYLVAAPWLDAAFDAASPGARAILRCCIAVRRLGHDRWISQTLLQRGAVGFLSEPEQEALDDGWFVLALEELTRRGAGGASLLTERASSGQSGDDRGRWYRLDDDLVRRRVKNPPLAEEADEHLWSVLAASASSKSLIALAKECRRRRLLFQANQFYRRAADENVRGAAEALIDLFRESKRIDDAIAVCDELIEAGRSDVRLSAAEMLIAAGRRSEAMARLEPIANSNDQARVLAAMALVDDKKPASAVDRYRELAEDGVLEAAETAADMMTDDTLEGGLWNGHSEQRYEPALKWLTRLLDEKKLDTRSKIVEFMIMRDKGRIGNAIDWLHARGQGGDYAAYLYGARLLVEHDRAEDALSWCDTAVEYDVDGARAATAMIYAQAGFLDAAFKHAQAAAVENPAVLADIADLFARKGLVQRALEGYRRAADLGYVAAWAQAAVAAAGVGWVDSARDFFKRAERAGAGSPGLRQRVAVAMGRSGKGKEAVEWYLAEVDPADPEVLNPISDFLLKDEPFHAAAEQYARRVHVSKGEALSWVAERLLEVGFRELEVQQSHLINSGSNLLPKFNDKIVMAVDYWLPAAAIAGYQPAWLRTVDVLLSLGRFDSAERRLKDAERRDGIRSEVHSAIILAYSHKKYADTAVALVESQLECSNTAAVARTATALLTHEHARADVAERLLIRGRDAGDLESRVALADFWARHGQFAKALDEYFVALARGCDVYLKIVRTLSMARNDAALAEFQKYGVTPEGTLAKPWIAAPSRGSRDASRSR</sequence>
<gene>
    <name evidence="1" type="ORF">QP939_37040</name>
</gene>
<evidence type="ECO:0000313" key="2">
    <source>
        <dbReference type="Proteomes" id="UP001227101"/>
    </source>
</evidence>